<accession>A0A9D9N1V4</accession>
<gene>
    <name evidence="1" type="ORF">IAA81_03440</name>
</gene>
<proteinExistence type="predicted"/>
<dbReference type="PROSITE" id="PS51257">
    <property type="entry name" value="PROKAR_LIPOPROTEIN"/>
    <property type="match status" value="1"/>
</dbReference>
<sequence length="165" mass="18076">MKRIYSLSVFIVILGIFLFSCKSTPEPVESVEPAPAFSVNDSVTLVIINSSQSVSIGNLWLNQYIANPLDEANRKNDILSDNKGLAPGGTYVVFGTVPGDYSFQEYDSNMKTGYYGWWGSGEVADGSAVQKMRSLAAGTTYVIEFKDNGSGDVILSFREEDYILK</sequence>
<protein>
    <submittedName>
        <fullName evidence="1">Uncharacterized protein</fullName>
    </submittedName>
</protein>
<dbReference type="Proteomes" id="UP000823638">
    <property type="component" value="Unassembled WGS sequence"/>
</dbReference>
<name>A0A9D9N1V4_9SPIR</name>
<evidence type="ECO:0000313" key="2">
    <source>
        <dbReference type="Proteomes" id="UP000823638"/>
    </source>
</evidence>
<organism evidence="1 2">
    <name type="scientific">Candidatus Gallitreponema excrementavium</name>
    <dbReference type="NCBI Taxonomy" id="2840840"/>
    <lineage>
        <taxon>Bacteria</taxon>
        <taxon>Pseudomonadati</taxon>
        <taxon>Spirochaetota</taxon>
        <taxon>Spirochaetia</taxon>
        <taxon>Spirochaetales</taxon>
        <taxon>Candidatus Gallitreponema</taxon>
    </lineage>
</organism>
<dbReference type="EMBL" id="JADIMM010000044">
    <property type="protein sequence ID" value="MBO8457264.1"/>
    <property type="molecule type" value="Genomic_DNA"/>
</dbReference>
<dbReference type="AlphaFoldDB" id="A0A9D9N1V4"/>
<evidence type="ECO:0000313" key="1">
    <source>
        <dbReference type="EMBL" id="MBO8457264.1"/>
    </source>
</evidence>
<reference evidence="1" key="1">
    <citation type="submission" date="2020-10" db="EMBL/GenBank/DDBJ databases">
        <authorList>
            <person name="Gilroy R."/>
        </authorList>
    </citation>
    <scope>NUCLEOTIDE SEQUENCE</scope>
    <source>
        <strain evidence="1">10532</strain>
    </source>
</reference>
<reference evidence="1" key="2">
    <citation type="journal article" date="2021" name="PeerJ">
        <title>Extensive microbial diversity within the chicken gut microbiome revealed by metagenomics and culture.</title>
        <authorList>
            <person name="Gilroy R."/>
            <person name="Ravi A."/>
            <person name="Getino M."/>
            <person name="Pursley I."/>
            <person name="Horton D.L."/>
            <person name="Alikhan N.F."/>
            <person name="Baker D."/>
            <person name="Gharbi K."/>
            <person name="Hall N."/>
            <person name="Watson M."/>
            <person name="Adriaenssens E.M."/>
            <person name="Foster-Nyarko E."/>
            <person name="Jarju S."/>
            <person name="Secka A."/>
            <person name="Antonio M."/>
            <person name="Oren A."/>
            <person name="Chaudhuri R.R."/>
            <person name="La Ragione R."/>
            <person name="Hildebrand F."/>
            <person name="Pallen M.J."/>
        </authorList>
    </citation>
    <scope>NUCLEOTIDE SEQUENCE</scope>
    <source>
        <strain evidence="1">10532</strain>
    </source>
</reference>
<comment type="caution">
    <text evidence="1">The sequence shown here is derived from an EMBL/GenBank/DDBJ whole genome shotgun (WGS) entry which is preliminary data.</text>
</comment>